<dbReference type="PANTHER" id="PTHR24023">
    <property type="entry name" value="COLLAGEN ALPHA"/>
    <property type="match status" value="1"/>
</dbReference>
<feature type="chain" id="PRO_5018199536" evidence="2">
    <location>
        <begin position="21"/>
        <end position="274"/>
    </location>
</feature>
<dbReference type="KEGG" id="mstr:EGN60_00450"/>
<gene>
    <name evidence="3" type="ORF">EGN60_00450</name>
</gene>
<sequence length="274" mass="28901">MKKSLKIMLGLASVSPLVVAPLFALSCEQGPKGEKGDRGPAGPQGQPGAKGEKGDKGETGATGPAGAVGPQGPKGEKGEPGKDGAGANGPATSLEKTVLLNLAIKKDADEVTISTPENDLWTKITTPQEISLNNSIQKEDIVTLRLEMDNAWTINSVRKVFKLFYLGNLDTEGLYNNDEVNAGGINGVVFGRVLVEGDATKPDEVFVAKIKYTLKADKIIFNEVKGGFTTSGNMAPKKAENFDTQFNVGKGLTGKLTLTTIHTTNKTKNSETAR</sequence>
<feature type="compositionally biased region" description="Low complexity" evidence="1">
    <location>
        <begin position="40"/>
        <end position="49"/>
    </location>
</feature>
<keyword evidence="3" id="KW-0176">Collagen</keyword>
<evidence type="ECO:0000313" key="3">
    <source>
        <dbReference type="EMBL" id="AZG68451.1"/>
    </source>
</evidence>
<dbReference type="GO" id="GO:0030198">
    <property type="term" value="P:extracellular matrix organization"/>
    <property type="evidence" value="ECO:0007669"/>
    <property type="project" value="TreeGrafter"/>
</dbReference>
<dbReference type="Pfam" id="PF01391">
    <property type="entry name" value="Collagen"/>
    <property type="match status" value="1"/>
</dbReference>
<reference evidence="3 4" key="1">
    <citation type="submission" date="2018-11" db="EMBL/GenBank/DDBJ databases">
        <title>Genome sequence of Mycoplasma struthionis sp. nov.</title>
        <authorList>
            <person name="Spergser J."/>
        </authorList>
    </citation>
    <scope>NUCLEOTIDE SEQUENCE [LARGE SCALE GENOMIC DNA]</scope>
    <source>
        <strain evidence="3 4">237IA</strain>
    </source>
</reference>
<organism evidence="3 4">
    <name type="scientific">Mycoplasma struthionis</name>
    <dbReference type="NCBI Taxonomy" id="538220"/>
    <lineage>
        <taxon>Bacteria</taxon>
        <taxon>Bacillati</taxon>
        <taxon>Mycoplasmatota</taxon>
        <taxon>Mollicutes</taxon>
        <taxon>Mycoplasmataceae</taxon>
        <taxon>Mycoplasma</taxon>
    </lineage>
</organism>
<dbReference type="InterPro" id="IPR008160">
    <property type="entry name" value="Collagen"/>
</dbReference>
<dbReference type="AlphaFoldDB" id="A0A3G8LG19"/>
<dbReference type="EMBL" id="CP034044">
    <property type="protein sequence ID" value="AZG68451.1"/>
    <property type="molecule type" value="Genomic_DNA"/>
</dbReference>
<feature type="signal peptide" evidence="2">
    <location>
        <begin position="1"/>
        <end position="20"/>
    </location>
</feature>
<keyword evidence="2" id="KW-0732">Signal</keyword>
<dbReference type="Proteomes" id="UP000275883">
    <property type="component" value="Chromosome"/>
</dbReference>
<accession>A0A3G8LG19</accession>
<dbReference type="GO" id="GO:0031012">
    <property type="term" value="C:extracellular matrix"/>
    <property type="evidence" value="ECO:0007669"/>
    <property type="project" value="TreeGrafter"/>
</dbReference>
<proteinExistence type="predicted"/>
<keyword evidence="4" id="KW-1185">Reference proteome</keyword>
<protein>
    <submittedName>
        <fullName evidence="3">Collagen-like protein</fullName>
    </submittedName>
</protein>
<dbReference type="GO" id="GO:0005615">
    <property type="term" value="C:extracellular space"/>
    <property type="evidence" value="ECO:0007669"/>
    <property type="project" value="TreeGrafter"/>
</dbReference>
<feature type="region of interest" description="Disordered" evidence="1">
    <location>
        <begin position="28"/>
        <end position="91"/>
    </location>
</feature>
<evidence type="ECO:0000256" key="2">
    <source>
        <dbReference type="SAM" id="SignalP"/>
    </source>
</evidence>
<evidence type="ECO:0000313" key="4">
    <source>
        <dbReference type="Proteomes" id="UP000275883"/>
    </source>
</evidence>
<dbReference type="PANTHER" id="PTHR24023:SF1082">
    <property type="entry name" value="COLLAGEN TRIPLE HELIX REPEAT"/>
    <property type="match status" value="1"/>
</dbReference>
<name>A0A3G8LG19_9MOLU</name>
<dbReference type="InterPro" id="IPR050149">
    <property type="entry name" value="Collagen_superfamily"/>
</dbReference>
<dbReference type="RefSeq" id="WP_124724146.1">
    <property type="nucleotide sequence ID" value="NZ_CP034044.1"/>
</dbReference>
<dbReference type="PROSITE" id="PS51257">
    <property type="entry name" value="PROKAR_LIPOPROTEIN"/>
    <property type="match status" value="1"/>
</dbReference>
<feature type="compositionally biased region" description="Low complexity" evidence="1">
    <location>
        <begin position="59"/>
        <end position="73"/>
    </location>
</feature>
<evidence type="ECO:0000256" key="1">
    <source>
        <dbReference type="SAM" id="MobiDB-lite"/>
    </source>
</evidence>
<dbReference type="GO" id="GO:0030020">
    <property type="term" value="F:extracellular matrix structural constituent conferring tensile strength"/>
    <property type="evidence" value="ECO:0007669"/>
    <property type="project" value="TreeGrafter"/>
</dbReference>